<dbReference type="Proteomes" id="UP000289738">
    <property type="component" value="Chromosome B05"/>
</dbReference>
<feature type="region of interest" description="Disordered" evidence="3">
    <location>
        <begin position="698"/>
        <end position="726"/>
    </location>
</feature>
<comment type="caution">
    <text evidence="6">The sequence shown here is derived from an EMBL/GenBank/DDBJ whole genome shotgun (WGS) entry which is preliminary data.</text>
</comment>
<comment type="similarity">
    <text evidence="1">Belongs to the formin-like family. Class-I subfamily.</text>
</comment>
<organism evidence="6 7">
    <name type="scientific">Arachis hypogaea</name>
    <name type="common">Peanut</name>
    <dbReference type="NCBI Taxonomy" id="3818"/>
    <lineage>
        <taxon>Eukaryota</taxon>
        <taxon>Viridiplantae</taxon>
        <taxon>Streptophyta</taxon>
        <taxon>Embryophyta</taxon>
        <taxon>Tracheophyta</taxon>
        <taxon>Spermatophyta</taxon>
        <taxon>Magnoliopsida</taxon>
        <taxon>eudicotyledons</taxon>
        <taxon>Gunneridae</taxon>
        <taxon>Pentapetalae</taxon>
        <taxon>rosids</taxon>
        <taxon>fabids</taxon>
        <taxon>Fabales</taxon>
        <taxon>Fabaceae</taxon>
        <taxon>Papilionoideae</taxon>
        <taxon>50 kb inversion clade</taxon>
        <taxon>dalbergioids sensu lato</taxon>
        <taxon>Dalbergieae</taxon>
        <taxon>Pterocarpus clade</taxon>
        <taxon>Arachis</taxon>
    </lineage>
</organism>
<dbReference type="EMBL" id="SDMP01000015">
    <property type="protein sequence ID" value="RYR09709.1"/>
    <property type="molecule type" value="Genomic_DNA"/>
</dbReference>
<evidence type="ECO:0000256" key="2">
    <source>
        <dbReference type="RuleBase" id="RU361260"/>
    </source>
</evidence>
<evidence type="ECO:0000313" key="6">
    <source>
        <dbReference type="EMBL" id="RYR09709.1"/>
    </source>
</evidence>
<feature type="compositionally biased region" description="Pro residues" evidence="3">
    <location>
        <begin position="384"/>
        <end position="393"/>
    </location>
</feature>
<feature type="region of interest" description="Disordered" evidence="3">
    <location>
        <begin position="223"/>
        <end position="250"/>
    </location>
</feature>
<accession>A0A444Z6A8</accession>
<dbReference type="PROSITE" id="PS51444">
    <property type="entry name" value="FH2"/>
    <property type="match status" value="1"/>
</dbReference>
<evidence type="ECO:0000313" key="7">
    <source>
        <dbReference type="Proteomes" id="UP000289738"/>
    </source>
</evidence>
<keyword evidence="4" id="KW-0472">Membrane</keyword>
<reference evidence="6 7" key="1">
    <citation type="submission" date="2019-01" db="EMBL/GenBank/DDBJ databases">
        <title>Sequencing of cultivated peanut Arachis hypogaea provides insights into genome evolution and oil improvement.</title>
        <authorList>
            <person name="Chen X."/>
        </authorList>
    </citation>
    <scope>NUCLEOTIDE SEQUENCE [LARGE SCALE GENOMIC DNA]</scope>
    <source>
        <strain evidence="7">cv. Fuhuasheng</strain>
        <tissue evidence="6">Leaves</tissue>
    </source>
</reference>
<evidence type="ECO:0000259" key="5">
    <source>
        <dbReference type="PROSITE" id="PS51444"/>
    </source>
</evidence>
<feature type="compositionally biased region" description="Pro residues" evidence="3">
    <location>
        <begin position="366"/>
        <end position="376"/>
    </location>
</feature>
<feature type="compositionally biased region" description="Low complexity" evidence="3">
    <location>
        <begin position="492"/>
        <end position="510"/>
    </location>
</feature>
<dbReference type="Pfam" id="PF02181">
    <property type="entry name" value="FH2"/>
    <property type="match status" value="1"/>
</dbReference>
<evidence type="ECO:0000256" key="3">
    <source>
        <dbReference type="SAM" id="MobiDB-lite"/>
    </source>
</evidence>
<feature type="compositionally biased region" description="Low complexity" evidence="3">
    <location>
        <begin position="300"/>
        <end position="323"/>
    </location>
</feature>
<dbReference type="SMART" id="SM00498">
    <property type="entry name" value="FH2"/>
    <property type="match status" value="1"/>
</dbReference>
<evidence type="ECO:0000256" key="4">
    <source>
        <dbReference type="SAM" id="Phobius"/>
    </source>
</evidence>
<keyword evidence="4" id="KW-1133">Transmembrane helix</keyword>
<dbReference type="STRING" id="3818.A0A444Z6A8"/>
<feature type="transmembrane region" description="Helical" evidence="4">
    <location>
        <begin position="50"/>
        <end position="69"/>
    </location>
</feature>
<name>A0A444Z6A8_ARAHY</name>
<dbReference type="OrthoDB" id="1668162at2759"/>
<proteinExistence type="inferred from homology"/>
<dbReference type="InterPro" id="IPR027643">
    <property type="entry name" value="Formin-like_plant"/>
</dbReference>
<dbReference type="SUPFAM" id="SSF101447">
    <property type="entry name" value="Formin homology 2 domain (FH2 domain)"/>
    <property type="match status" value="1"/>
</dbReference>
<feature type="compositionally biased region" description="Pro residues" evidence="3">
    <location>
        <begin position="334"/>
        <end position="346"/>
    </location>
</feature>
<keyword evidence="7" id="KW-1185">Reference proteome</keyword>
<evidence type="ECO:0000256" key="1">
    <source>
        <dbReference type="ARBA" id="ARBA00025793"/>
    </source>
</evidence>
<feature type="compositionally biased region" description="Low complexity" evidence="3">
    <location>
        <begin position="702"/>
        <end position="717"/>
    </location>
</feature>
<dbReference type="Gene3D" id="1.20.58.2220">
    <property type="entry name" value="Formin, FH2 domain"/>
    <property type="match status" value="1"/>
</dbReference>
<dbReference type="InterPro" id="IPR042201">
    <property type="entry name" value="FH2_Formin_sf"/>
</dbReference>
<feature type="transmembrane region" description="Helical" evidence="4">
    <location>
        <begin position="123"/>
        <end position="143"/>
    </location>
</feature>
<dbReference type="GO" id="GO:0051015">
    <property type="term" value="F:actin filament binding"/>
    <property type="evidence" value="ECO:0007669"/>
    <property type="project" value="InterPro"/>
</dbReference>
<dbReference type="PANTHER" id="PTHR23213">
    <property type="entry name" value="FORMIN-RELATED"/>
    <property type="match status" value="1"/>
</dbReference>
<protein>
    <recommendedName>
        <fullName evidence="2">Formin-like protein</fullName>
    </recommendedName>
</protein>
<feature type="region of interest" description="Disordered" evidence="3">
    <location>
        <begin position="282"/>
        <end position="442"/>
    </location>
</feature>
<feature type="compositionally biased region" description="Pro residues" evidence="3">
    <location>
        <begin position="94"/>
        <end position="113"/>
    </location>
</feature>
<gene>
    <name evidence="6" type="ORF">Ahy_B05g078094</name>
</gene>
<feature type="region of interest" description="Disordered" evidence="3">
    <location>
        <begin position="485"/>
        <end position="512"/>
    </location>
</feature>
<feature type="region of interest" description="Disordered" evidence="3">
    <location>
        <begin position="89"/>
        <end position="118"/>
    </location>
</feature>
<dbReference type="AlphaFoldDB" id="A0A444Z6A8"/>
<feature type="domain" description="FH2" evidence="5">
    <location>
        <begin position="431"/>
        <end position="872"/>
    </location>
</feature>
<dbReference type="PANTHER" id="PTHR23213:SF354">
    <property type="entry name" value="FORMIN-LIKE PROTEIN 4"/>
    <property type="match status" value="1"/>
</dbReference>
<keyword evidence="4" id="KW-0812">Transmembrane</keyword>
<feature type="compositionally biased region" description="Basic and acidic residues" evidence="3">
    <location>
        <begin position="223"/>
        <end position="242"/>
    </location>
</feature>
<sequence length="872" mass="96154">MDKLSIIINGKNRRRRRSRRKSALKFLVLGFRKPCDECNLIHASFSNVMALKNAVLLLSLLFVSHIFFIQTCYSQTNFDPQNIETFYPIETPEEPPLPTTNPEESPPSSPSPSPSSNSKVAKAVAATAACTLAVCGIVFFLGLRCFRAKKRIDITNTTTTTMAASSATHRDYRNVVVPLPQPRPQPQVSVYERMEGNIKGLIVDENGLDVVYWKRLQDGKNSKEVLGKSHKNKEESDHEGYYDQRTQPESNVQETPLLRGLSSNSSHLNIFPVEPYTIMKIPPPHPPPPINGFDKLDFVSHSQPKPPSISSSSTPTPLSPSTPRIQDRKSSAPTLPPPPPPPPPIPKSQAVPPACPPPVPERKSQAPPPQPPPLPPITGRKSQAPPPPPPPIPSRKGPPKGGNPKSSSKPPPTPIEAPSYLRKGKSKDEDMQETGNRQVKLKPLHWDKVNANLDHSMVWDKIDRGSFRVDDDLMEALFGYVVNHNTPKANDSGSPSKGSSASAPSTKASTLLDPRKSQNTAIVLKSLAISRKEVIDALLDGHGLNIDTIEKLSRVAPTEEEQSLILQYRGDPENLPAAESFLYHTLKAVPSVFKRLNAMLFRLNYDAEIVEIKEFLQTLELGCKELRNQGVFLKLLEAVLKAGNRMNAGTHRGNAQAFNLASLRKLSDVKSTDGKTTLLHFVVEEVVRSEGKRAVLNRDYSMSRSSSRSRSSSSISSGNTENSVSDEQRKREYIILGLPIVGGVSSEFSNVKKATLTDYKSFVGSISALSARIAEIRQLVLKCGGNDKGGNFAREMNRFLSEAEEEVKLVSEEHGRVMQLVKKTTAYYQGGGAWKESEQPLQLFEIVKDFLGMVDQACIEIARNMQKRKGTK</sequence>
<dbReference type="InterPro" id="IPR015425">
    <property type="entry name" value="FH2_Formin"/>
</dbReference>
<dbReference type="GO" id="GO:0045010">
    <property type="term" value="P:actin nucleation"/>
    <property type="evidence" value="ECO:0007669"/>
    <property type="project" value="InterPro"/>
</dbReference>